<feature type="domain" description="BPTI/Kunitz inhibitor" evidence="6">
    <location>
        <begin position="88"/>
        <end position="138"/>
    </location>
</feature>
<dbReference type="GO" id="GO:0004867">
    <property type="term" value="F:serine-type endopeptidase inhibitor activity"/>
    <property type="evidence" value="ECO:0007669"/>
    <property type="project" value="UniProtKB-KW"/>
</dbReference>
<dbReference type="PANTHER" id="PTHR10083:SF217">
    <property type="entry name" value="BOOPHILIN-H2"/>
    <property type="match status" value="1"/>
</dbReference>
<evidence type="ECO:0000256" key="4">
    <source>
        <dbReference type="ARBA" id="ARBA00022656"/>
    </source>
</evidence>
<dbReference type="InterPro" id="IPR020901">
    <property type="entry name" value="Prtase_inh_Kunz-CS"/>
</dbReference>
<dbReference type="InterPro" id="IPR050098">
    <property type="entry name" value="TFPI/VKTCI-like"/>
</dbReference>
<organism evidence="7 8">
    <name type="scientific">Sinocyclocheilus anshuiensis</name>
    <dbReference type="NCBI Taxonomy" id="1608454"/>
    <lineage>
        <taxon>Eukaryota</taxon>
        <taxon>Metazoa</taxon>
        <taxon>Chordata</taxon>
        <taxon>Craniata</taxon>
        <taxon>Vertebrata</taxon>
        <taxon>Euteleostomi</taxon>
        <taxon>Actinopterygii</taxon>
        <taxon>Neopterygii</taxon>
        <taxon>Teleostei</taxon>
        <taxon>Ostariophysi</taxon>
        <taxon>Cypriniformes</taxon>
        <taxon>Cyprinidae</taxon>
        <taxon>Cyprininae</taxon>
        <taxon>Sinocyclocheilus</taxon>
    </lineage>
</organism>
<evidence type="ECO:0000256" key="2">
    <source>
        <dbReference type="ARBA" id="ARBA00008415"/>
    </source>
</evidence>
<accession>A0A671N2V3</accession>
<dbReference type="PANTHER" id="PTHR10083">
    <property type="entry name" value="KUNITZ-TYPE PROTEASE INHIBITOR-RELATED"/>
    <property type="match status" value="1"/>
</dbReference>
<dbReference type="Pfam" id="PF00014">
    <property type="entry name" value="Kunitz_BPTI"/>
    <property type="match status" value="2"/>
</dbReference>
<keyword evidence="3" id="KW-0964">Secreted</keyword>
<gene>
    <name evidence="7" type="primary">LOC107687375</name>
</gene>
<keyword evidence="5" id="KW-1015">Disulfide bond</keyword>
<dbReference type="AlphaFoldDB" id="A0A671N2V3"/>
<dbReference type="PRINTS" id="PR00759">
    <property type="entry name" value="BASICPTASE"/>
</dbReference>
<dbReference type="PROSITE" id="PS50279">
    <property type="entry name" value="BPTI_KUNITZ_2"/>
    <property type="match status" value="2"/>
</dbReference>
<dbReference type="CDD" id="cd22593">
    <property type="entry name" value="Kunitz_conkunitzin"/>
    <property type="match status" value="1"/>
</dbReference>
<dbReference type="Gene3D" id="4.10.410.10">
    <property type="entry name" value="Pancreatic trypsin inhibitor Kunitz domain"/>
    <property type="match status" value="2"/>
</dbReference>
<comment type="subcellular location">
    <subcellularLocation>
        <location evidence="1">Secreted</location>
    </subcellularLocation>
</comment>
<feature type="domain" description="BPTI/Kunitz inhibitor" evidence="6">
    <location>
        <begin position="33"/>
        <end position="83"/>
    </location>
</feature>
<dbReference type="SUPFAM" id="SSF57362">
    <property type="entry name" value="BPTI-like"/>
    <property type="match status" value="2"/>
</dbReference>
<evidence type="ECO:0000256" key="5">
    <source>
        <dbReference type="ARBA" id="ARBA00023157"/>
    </source>
</evidence>
<comment type="similarity">
    <text evidence="2">Belongs to the venom Kunitz-type family.</text>
</comment>
<dbReference type="PROSITE" id="PS00280">
    <property type="entry name" value="BPTI_KUNITZ_1"/>
    <property type="match status" value="1"/>
</dbReference>
<name>A0A671N2V3_9TELE</name>
<keyword evidence="4" id="KW-0800">Toxin</keyword>
<dbReference type="InterPro" id="IPR002223">
    <property type="entry name" value="Kunitz_BPTI"/>
</dbReference>
<reference evidence="7" key="2">
    <citation type="submission" date="2025-09" db="UniProtKB">
        <authorList>
            <consortium name="Ensembl"/>
        </authorList>
    </citation>
    <scope>IDENTIFICATION</scope>
</reference>
<dbReference type="GO" id="GO:0005615">
    <property type="term" value="C:extracellular space"/>
    <property type="evidence" value="ECO:0007669"/>
    <property type="project" value="TreeGrafter"/>
</dbReference>
<evidence type="ECO:0000256" key="3">
    <source>
        <dbReference type="ARBA" id="ARBA00022525"/>
    </source>
</evidence>
<evidence type="ECO:0000313" key="8">
    <source>
        <dbReference type="Proteomes" id="UP000472260"/>
    </source>
</evidence>
<dbReference type="Ensembl" id="ENSSANT00000042229.1">
    <property type="protein sequence ID" value="ENSSANP00000039686.1"/>
    <property type="gene ID" value="ENSSANG00000020163.1"/>
</dbReference>
<reference evidence="7" key="1">
    <citation type="submission" date="2025-08" db="UniProtKB">
        <authorList>
            <consortium name="Ensembl"/>
        </authorList>
    </citation>
    <scope>IDENTIFICATION</scope>
</reference>
<proteinExistence type="inferred from homology"/>
<protein>
    <submittedName>
        <fullName evidence="7">BPTI/Kunitz domain-containing protein-like</fullName>
    </submittedName>
</protein>
<evidence type="ECO:0000259" key="6">
    <source>
        <dbReference type="PROSITE" id="PS50279"/>
    </source>
</evidence>
<dbReference type="InterPro" id="IPR036880">
    <property type="entry name" value="Kunitz_BPTI_sf"/>
</dbReference>
<dbReference type="CDD" id="cd00109">
    <property type="entry name" value="Kunitz-type"/>
    <property type="match status" value="1"/>
</dbReference>
<evidence type="ECO:0000256" key="1">
    <source>
        <dbReference type="ARBA" id="ARBA00004613"/>
    </source>
</evidence>
<keyword evidence="8" id="KW-1185">Reference proteome</keyword>
<evidence type="ECO:0000313" key="7">
    <source>
        <dbReference type="Ensembl" id="ENSSANP00000039686.1"/>
    </source>
</evidence>
<dbReference type="Proteomes" id="UP000472260">
    <property type="component" value="Unassembled WGS sequence"/>
</dbReference>
<sequence length="167" mass="19285">MSFKKENQIYCQIQNKYFNIIMSCFCLLSGPRCTEPRDEGKGKEKLLKYFYDPRSQGCVPFFYKGEGGSSNRFSSDRACVKACSPKVCSLPKDEGACFAAIPMYYYDTEEKMCLMFLYRGCNGNANRFDSREDCHNMCAGQFNKSHTLRKKGTMLSLLRYPKVQKLY</sequence>
<dbReference type="SMART" id="SM00131">
    <property type="entry name" value="KU"/>
    <property type="match status" value="2"/>
</dbReference>